<dbReference type="AlphaFoldDB" id="A0A6V7XCL3"/>
<dbReference type="EMBL" id="CAJEWN010001392">
    <property type="protein sequence ID" value="CAD2197071.1"/>
    <property type="molecule type" value="Genomic_DNA"/>
</dbReference>
<evidence type="ECO:0000313" key="1">
    <source>
        <dbReference type="EMBL" id="CAD2197071.1"/>
    </source>
</evidence>
<evidence type="ECO:0000313" key="2">
    <source>
        <dbReference type="Proteomes" id="UP000580250"/>
    </source>
</evidence>
<gene>
    <name evidence="1" type="ORF">MENT_LOCUS50285</name>
</gene>
<organism evidence="1 2">
    <name type="scientific">Meloidogyne enterolobii</name>
    <name type="common">Root-knot nematode worm</name>
    <name type="synonym">Meloidogyne mayaguensis</name>
    <dbReference type="NCBI Taxonomy" id="390850"/>
    <lineage>
        <taxon>Eukaryota</taxon>
        <taxon>Metazoa</taxon>
        <taxon>Ecdysozoa</taxon>
        <taxon>Nematoda</taxon>
        <taxon>Chromadorea</taxon>
        <taxon>Rhabditida</taxon>
        <taxon>Tylenchina</taxon>
        <taxon>Tylenchomorpha</taxon>
        <taxon>Tylenchoidea</taxon>
        <taxon>Meloidogynidae</taxon>
        <taxon>Meloidogyninae</taxon>
        <taxon>Meloidogyne</taxon>
    </lineage>
</organism>
<accession>A0A6V7XCL3</accession>
<dbReference type="Proteomes" id="UP000580250">
    <property type="component" value="Unassembled WGS sequence"/>
</dbReference>
<name>A0A6V7XCL3_MELEN</name>
<proteinExistence type="predicted"/>
<sequence>MNLAPEHTSSQRHIFLLWHQQQHLHSSLGTIKTTLKYQQINNFNFKKIFYLLINLFNKLKNLMDNLLKEMSTNFEFALQHNCNFHQFE</sequence>
<comment type="caution">
    <text evidence="1">The sequence shown here is derived from an EMBL/GenBank/DDBJ whole genome shotgun (WGS) entry which is preliminary data.</text>
</comment>
<reference evidence="1 2" key="1">
    <citation type="submission" date="2020-08" db="EMBL/GenBank/DDBJ databases">
        <authorList>
            <person name="Koutsovoulos G."/>
            <person name="Danchin GJ E."/>
        </authorList>
    </citation>
    <scope>NUCLEOTIDE SEQUENCE [LARGE SCALE GENOMIC DNA]</scope>
</reference>
<protein>
    <submittedName>
        <fullName evidence="1">Uncharacterized protein</fullName>
    </submittedName>
</protein>